<dbReference type="Proteomes" id="UP000037136">
    <property type="component" value="Unassembled WGS sequence"/>
</dbReference>
<keyword evidence="3" id="KW-1185">Reference proteome</keyword>
<dbReference type="Pfam" id="PF21959">
    <property type="entry name" value="DUF6923"/>
    <property type="match status" value="1"/>
</dbReference>
<protein>
    <recommendedName>
        <fullName evidence="1">DUF6923 domain-containing protein</fullName>
    </recommendedName>
</protein>
<dbReference type="OrthoDB" id="4405280at2759"/>
<name>A0A2A9PIQ4_OPHUN</name>
<accession>A0A2A9PIQ4</accession>
<reference evidence="2 3" key="1">
    <citation type="journal article" date="2015" name="BMC Genomics">
        <title>Gene expression during zombie ant biting behavior reflects the complexity underlying fungal parasitic behavioral manipulation.</title>
        <authorList>
            <person name="de Bekker C."/>
            <person name="Ohm R.A."/>
            <person name="Loreto R.G."/>
            <person name="Sebastian A."/>
            <person name="Albert I."/>
            <person name="Merrow M."/>
            <person name="Brachmann A."/>
            <person name="Hughes D.P."/>
        </authorList>
    </citation>
    <scope>NUCLEOTIDE SEQUENCE [LARGE SCALE GENOMIC DNA]</scope>
    <source>
        <strain evidence="2 3">SC16a</strain>
    </source>
</reference>
<dbReference type="SUPFAM" id="SSF101898">
    <property type="entry name" value="NHL repeat"/>
    <property type="match status" value="1"/>
</dbReference>
<dbReference type="InterPro" id="IPR054215">
    <property type="entry name" value="DUF6923"/>
</dbReference>
<comment type="caution">
    <text evidence="2">The sequence shown here is derived from an EMBL/GenBank/DDBJ whole genome shotgun (WGS) entry which is preliminary data.</text>
</comment>
<dbReference type="EMBL" id="LAZP02000109">
    <property type="protein sequence ID" value="PFH60770.1"/>
    <property type="molecule type" value="Genomic_DNA"/>
</dbReference>
<evidence type="ECO:0000313" key="3">
    <source>
        <dbReference type="Proteomes" id="UP000037136"/>
    </source>
</evidence>
<dbReference type="AlphaFoldDB" id="A0A2A9PIQ4"/>
<proteinExistence type="predicted"/>
<dbReference type="STRING" id="268505.A0A2A9PIQ4"/>
<reference evidence="2 3" key="2">
    <citation type="journal article" date="2017" name="Sci. Rep.">
        <title>Ant-infecting Ophiocordyceps genomes reveal a high diversity of potential behavioral manipulation genes and a possible major role for enterotoxins.</title>
        <authorList>
            <person name="de Bekker C."/>
            <person name="Ohm R.A."/>
            <person name="Evans H.C."/>
            <person name="Brachmann A."/>
            <person name="Hughes D.P."/>
        </authorList>
    </citation>
    <scope>NUCLEOTIDE SEQUENCE [LARGE SCALE GENOMIC DNA]</scope>
    <source>
        <strain evidence="2 3">SC16a</strain>
    </source>
</reference>
<evidence type="ECO:0000313" key="2">
    <source>
        <dbReference type="EMBL" id="PFH60770.1"/>
    </source>
</evidence>
<organism evidence="2 3">
    <name type="scientific">Ophiocordyceps unilateralis</name>
    <name type="common">Zombie-ant fungus</name>
    <name type="synonym">Torrubia unilateralis</name>
    <dbReference type="NCBI Taxonomy" id="268505"/>
    <lineage>
        <taxon>Eukaryota</taxon>
        <taxon>Fungi</taxon>
        <taxon>Dikarya</taxon>
        <taxon>Ascomycota</taxon>
        <taxon>Pezizomycotina</taxon>
        <taxon>Sordariomycetes</taxon>
        <taxon>Hypocreomycetidae</taxon>
        <taxon>Hypocreales</taxon>
        <taxon>Ophiocordycipitaceae</taxon>
        <taxon>Ophiocordyceps</taxon>
    </lineage>
</organism>
<sequence length="332" mass="36476">MVPPSYVTVLQPRTTKPSLLDDSMLPVALAVLWAAATTNAAHRVCPLGGDSCATTVAPVCPALETPERLMKAPPPRSLPCSYESYVIQDNSLYRMDLRSGHREILSANVRGNIAALVYNHLDSMLYGVNHDKIMRIYPNGATELVTDLGVLKKGFNRGRDKFVPKMGAIDKWGQYWLSVYSGGEYIVVDLNPRSRSFGTVRAQGASRLPRNIGRWRLPAGWAWTVGDMHSLYGIGYDYLTGRTALFRWKIQTSAWEVVGHAKSRADGDTFSAVVATSDGIVYGLEDSTGDIFRFNISAPNHMDLLQRAGPISQSTPKSNTAARCVLLEDGLR</sequence>
<evidence type="ECO:0000259" key="1">
    <source>
        <dbReference type="Pfam" id="PF21959"/>
    </source>
</evidence>
<gene>
    <name evidence="2" type="ORF">XA68_10384</name>
</gene>
<feature type="domain" description="DUF6923" evidence="1">
    <location>
        <begin position="112"/>
        <end position="302"/>
    </location>
</feature>